<dbReference type="PROSITE" id="PS00108">
    <property type="entry name" value="PROTEIN_KINASE_ST"/>
    <property type="match status" value="1"/>
</dbReference>
<dbReference type="Gene3D" id="1.10.510.10">
    <property type="entry name" value="Transferase(Phosphotransferase) domain 1"/>
    <property type="match status" value="1"/>
</dbReference>
<dbReference type="InterPro" id="IPR051681">
    <property type="entry name" value="Ser/Thr_Kinases-Pseudokinases"/>
</dbReference>
<evidence type="ECO:0000256" key="1">
    <source>
        <dbReference type="SAM" id="MobiDB-lite"/>
    </source>
</evidence>
<feature type="compositionally biased region" description="Basic and acidic residues" evidence="1">
    <location>
        <begin position="29"/>
        <end position="43"/>
    </location>
</feature>
<dbReference type="InterPro" id="IPR008271">
    <property type="entry name" value="Ser/Thr_kinase_AS"/>
</dbReference>
<dbReference type="AlphaFoldDB" id="A0A8J4GVK0"/>
<dbReference type="GO" id="GO:0004674">
    <property type="term" value="F:protein serine/threonine kinase activity"/>
    <property type="evidence" value="ECO:0007669"/>
    <property type="project" value="TreeGrafter"/>
</dbReference>
<name>A0A8J4GVK0_9CHLO</name>
<feature type="region of interest" description="Disordered" evidence="1">
    <location>
        <begin position="17"/>
        <end position="43"/>
    </location>
</feature>
<dbReference type="PROSITE" id="PS50011">
    <property type="entry name" value="PROTEIN_KINASE_DOM"/>
    <property type="match status" value="1"/>
</dbReference>
<gene>
    <name evidence="2" type="ORF">Vretifemale_17213</name>
</gene>
<dbReference type="PANTHER" id="PTHR44329:SF214">
    <property type="entry name" value="PROTEIN KINASE DOMAIN-CONTAINING PROTEIN"/>
    <property type="match status" value="1"/>
</dbReference>
<dbReference type="Gene3D" id="3.30.200.20">
    <property type="entry name" value="Phosphorylase Kinase, domain 1"/>
    <property type="match status" value="1"/>
</dbReference>
<evidence type="ECO:0000313" key="2">
    <source>
        <dbReference type="EMBL" id="GIL89395.1"/>
    </source>
</evidence>
<dbReference type="PANTHER" id="PTHR44329">
    <property type="entry name" value="SERINE/THREONINE-PROTEIN KINASE TNNI3K-RELATED"/>
    <property type="match status" value="1"/>
</dbReference>
<protein>
    <submittedName>
        <fullName evidence="2">Uncharacterized protein</fullName>
    </submittedName>
</protein>
<sequence length="1022" mass="107545">MNCFSCCYKDKDALHSLGDNAPPKTNSSDNRRTVEAESPVVRETKSGPATNLVVISTPAQDAAQVQPVVPSPTPWRSREELAEIALRVADASGPWLERAQTCASVLASSLGATLVSIWAFSADKSTAVVLASGGSLRLVQPQGYSVTVASLAGQAESSLQRIVAREATLTWSTVVDASTVLGSGDGGRDEPPDLKHLATTTGVQHCVLLPLKYSGILGGALQIGLGGTQPADLSSAASLPGPQETASLPMPNGVRGDAPAANGIDDAGRKLVALPNWLPHHLPDLMLLSSAATPVVSGAGGALSPQVEGGSHALPLPQVMVNLVAALRRCDTISKLIAAVTAGLQDLTYRATSMHFCVTPMLVHRSAAAAAIFQDCGPREGGAAKENTRGEMERDPRTWPVVSGGDNPDQQSRTLKAHVTHLNHTLMLQLLTGVDNSRYRKRYGGAIIQNCSEYMQDESNRGRDVSLCHRVGVADVGSLVLATGMLPGGMPLLASYLTSREPLPEPLLESALAVVYQALKLSVLAVQALLFQGGELYDEWSTLHDFHLNPSSIAVSTSCTPRSIMPRTAGSKDPGQVLGQGQSPTLQLQHQASGPVNQVVAAGASASPSGAVQDEGLGATSGTVARRNLSFGITTSSAAAPRSNLGMMVSSIRSSLNQVLSQRAALEAEGLQDDVNGVELLKQIGQGGQGVVFCGTLHGLEVAIKVVGTEEGADEVYDIDDEGQMIKLKRVLKRDATELAVTTSISHPNIVQVFSYFVDVMVVEYVGQPDRFKLLPKAKGQSANGAAECGNVTGPSNMIICMEYCDAGSLKHAVKRGCFRATGSRPNMQALYTTLMEIALALRHLHALRLVHCDLKPSNILLKSSMRDPRGWVCKLSDFGCVRLMAEPASGQRPSFNLEYAVGTPSFMAPEMFCKGHPLDAAVDIYSFGILMWEVYTGGTVYEGVPPDKLPYHVVKRGLRPAFPPDSPSAFRSLAQACWASDPRSRPTAAALVTVLQRLLSSCATAATASPAPAGTPVAGGG</sequence>
<dbReference type="OrthoDB" id="4062651at2759"/>
<dbReference type="SMART" id="SM00220">
    <property type="entry name" value="S_TKc"/>
    <property type="match status" value="1"/>
</dbReference>
<comment type="caution">
    <text evidence="2">The sequence shown here is derived from an EMBL/GenBank/DDBJ whole genome shotgun (WGS) entry which is preliminary data.</text>
</comment>
<dbReference type="Pfam" id="PF00069">
    <property type="entry name" value="Pkinase"/>
    <property type="match status" value="1"/>
</dbReference>
<evidence type="ECO:0000313" key="3">
    <source>
        <dbReference type="Proteomes" id="UP000747110"/>
    </source>
</evidence>
<proteinExistence type="predicted"/>
<feature type="region of interest" description="Disordered" evidence="1">
    <location>
        <begin position="232"/>
        <end position="253"/>
    </location>
</feature>
<keyword evidence="3" id="KW-1185">Reference proteome</keyword>
<dbReference type="EMBL" id="BNCP01000050">
    <property type="protein sequence ID" value="GIL89395.1"/>
    <property type="molecule type" value="Genomic_DNA"/>
</dbReference>
<dbReference type="InterPro" id="IPR011009">
    <property type="entry name" value="Kinase-like_dom_sf"/>
</dbReference>
<dbReference type="GO" id="GO:0005524">
    <property type="term" value="F:ATP binding"/>
    <property type="evidence" value="ECO:0007669"/>
    <property type="project" value="InterPro"/>
</dbReference>
<accession>A0A8J4GVK0</accession>
<dbReference type="SUPFAM" id="SSF56112">
    <property type="entry name" value="Protein kinase-like (PK-like)"/>
    <property type="match status" value="1"/>
</dbReference>
<dbReference type="Proteomes" id="UP000747110">
    <property type="component" value="Unassembled WGS sequence"/>
</dbReference>
<organism evidence="2 3">
    <name type="scientific">Volvox reticuliferus</name>
    <dbReference type="NCBI Taxonomy" id="1737510"/>
    <lineage>
        <taxon>Eukaryota</taxon>
        <taxon>Viridiplantae</taxon>
        <taxon>Chlorophyta</taxon>
        <taxon>core chlorophytes</taxon>
        <taxon>Chlorophyceae</taxon>
        <taxon>CS clade</taxon>
        <taxon>Chlamydomonadales</taxon>
        <taxon>Volvocaceae</taxon>
        <taxon>Volvox</taxon>
    </lineage>
</organism>
<reference evidence="2" key="1">
    <citation type="journal article" date="2021" name="Proc. Natl. Acad. Sci. U.S.A.">
        <title>Three genomes in the algal genus Volvox reveal the fate of a haploid sex-determining region after a transition to homothallism.</title>
        <authorList>
            <person name="Yamamoto K."/>
            <person name="Hamaji T."/>
            <person name="Kawai-Toyooka H."/>
            <person name="Matsuzaki R."/>
            <person name="Takahashi F."/>
            <person name="Nishimura Y."/>
            <person name="Kawachi M."/>
            <person name="Noguchi H."/>
            <person name="Minakuchi Y."/>
            <person name="Umen J.G."/>
            <person name="Toyoda A."/>
            <person name="Nozaki H."/>
        </authorList>
    </citation>
    <scope>NUCLEOTIDE SEQUENCE</scope>
    <source>
        <strain evidence="2">NIES-3786</strain>
    </source>
</reference>
<dbReference type="InterPro" id="IPR000719">
    <property type="entry name" value="Prot_kinase_dom"/>
</dbReference>